<dbReference type="NCBIfam" id="NF006826">
    <property type="entry name" value="PRK09347.1-3"/>
    <property type="match status" value="1"/>
</dbReference>
<dbReference type="STRING" id="33888.A6122_2474"/>
<dbReference type="Pfam" id="PF01227">
    <property type="entry name" value="GTP_cyclohydroI"/>
    <property type="match status" value="1"/>
</dbReference>
<accession>A0A160KUK0</accession>
<dbReference type="GO" id="GO:0006730">
    <property type="term" value="P:one-carbon metabolic process"/>
    <property type="evidence" value="ECO:0007669"/>
    <property type="project" value="UniProtKB-UniRule"/>
</dbReference>
<dbReference type="SUPFAM" id="SSF55620">
    <property type="entry name" value="Tetrahydrobiopterin biosynthesis enzymes-like"/>
    <property type="match status" value="1"/>
</dbReference>
<dbReference type="GO" id="GO:0005737">
    <property type="term" value="C:cytoplasm"/>
    <property type="evidence" value="ECO:0007669"/>
    <property type="project" value="TreeGrafter"/>
</dbReference>
<dbReference type="GO" id="GO:0006729">
    <property type="term" value="P:tetrahydrobiopterin biosynthetic process"/>
    <property type="evidence" value="ECO:0007669"/>
    <property type="project" value="TreeGrafter"/>
</dbReference>
<gene>
    <name evidence="6" type="primary">folE</name>
    <name evidence="7" type="ORF">A6122_2474</name>
</gene>
<dbReference type="PANTHER" id="PTHR11109">
    <property type="entry name" value="GTP CYCLOHYDROLASE I"/>
    <property type="match status" value="1"/>
</dbReference>
<dbReference type="Gene3D" id="1.10.286.10">
    <property type="match status" value="1"/>
</dbReference>
<keyword evidence="6" id="KW-0547">Nucleotide-binding</keyword>
<keyword evidence="6" id="KW-0479">Metal-binding</keyword>
<evidence type="ECO:0000256" key="4">
    <source>
        <dbReference type="ARBA" id="ARBA00022563"/>
    </source>
</evidence>
<dbReference type="InterPro" id="IPR001474">
    <property type="entry name" value="GTP_CycHdrlase_I"/>
</dbReference>
<dbReference type="PROSITE" id="PS00859">
    <property type="entry name" value="GTP_CYCLOHYDROL_1_1"/>
    <property type="match status" value="1"/>
</dbReference>
<dbReference type="FunFam" id="1.10.286.10:FF:000001">
    <property type="entry name" value="GTP cyclohydrolase 1"/>
    <property type="match status" value="1"/>
</dbReference>
<feature type="binding site" evidence="6">
    <location>
        <position position="87"/>
    </location>
    <ligand>
        <name>Zn(2+)</name>
        <dbReference type="ChEBI" id="CHEBI:29105"/>
    </ligand>
</feature>
<organism evidence="7 8">
    <name type="scientific">Rathayibacter tritici</name>
    <dbReference type="NCBI Taxonomy" id="33888"/>
    <lineage>
        <taxon>Bacteria</taxon>
        <taxon>Bacillati</taxon>
        <taxon>Actinomycetota</taxon>
        <taxon>Actinomycetes</taxon>
        <taxon>Micrococcales</taxon>
        <taxon>Microbacteriaceae</taxon>
        <taxon>Rathayibacter</taxon>
    </lineage>
</organism>
<reference evidence="7 8" key="1">
    <citation type="submission" date="2016-05" db="EMBL/GenBank/DDBJ databases">
        <title>Complete genome sequence of Rathayibacter tritici NCPPB 1953.</title>
        <authorList>
            <person name="Park J."/>
            <person name="Lee H.-H."/>
            <person name="Lee S.-W."/>
            <person name="Seo Y.-S."/>
        </authorList>
    </citation>
    <scope>NUCLEOTIDE SEQUENCE [LARGE SCALE GENOMIC DNA]</scope>
    <source>
        <strain evidence="7 8">NCPPB 1953</strain>
    </source>
</reference>
<dbReference type="GO" id="GO:0046654">
    <property type="term" value="P:tetrahydrofolate biosynthetic process"/>
    <property type="evidence" value="ECO:0007669"/>
    <property type="project" value="UniProtKB-UniRule"/>
</dbReference>
<dbReference type="Gene3D" id="3.30.1130.10">
    <property type="match status" value="1"/>
</dbReference>
<dbReference type="InterPro" id="IPR043133">
    <property type="entry name" value="GTP-CH-I_C/QueF"/>
</dbReference>
<evidence type="ECO:0000313" key="8">
    <source>
        <dbReference type="Proteomes" id="UP000077071"/>
    </source>
</evidence>
<keyword evidence="8" id="KW-1185">Reference proteome</keyword>
<dbReference type="GO" id="GO:0005525">
    <property type="term" value="F:GTP binding"/>
    <property type="evidence" value="ECO:0007669"/>
    <property type="project" value="UniProtKB-KW"/>
</dbReference>
<dbReference type="FunFam" id="3.30.1130.10:FF:000001">
    <property type="entry name" value="GTP cyclohydrolase 1"/>
    <property type="match status" value="1"/>
</dbReference>
<dbReference type="Proteomes" id="UP000077071">
    <property type="component" value="Chromosome"/>
</dbReference>
<evidence type="ECO:0000256" key="3">
    <source>
        <dbReference type="ARBA" id="ARBA00008085"/>
    </source>
</evidence>
<keyword evidence="4 6" id="KW-0554">One-carbon metabolism</keyword>
<dbReference type="NCBIfam" id="TIGR00063">
    <property type="entry name" value="folE"/>
    <property type="match status" value="1"/>
</dbReference>
<dbReference type="InterPro" id="IPR020602">
    <property type="entry name" value="GTP_CycHdrlase_I_dom"/>
</dbReference>
<dbReference type="NCBIfam" id="NF006825">
    <property type="entry name" value="PRK09347.1-2"/>
    <property type="match status" value="1"/>
</dbReference>
<evidence type="ECO:0000256" key="6">
    <source>
        <dbReference type="HAMAP-Rule" id="MF_00223"/>
    </source>
</evidence>
<sequence length="196" mass="21053">MPVDKARIEAAVAEILAAIGDDPGREGLIDTPRRCAEAYEEFFGGFDADAAAQLSETFAVVEGGQESPVDQTVIVRDLAFRSVCEHHLLPFLGIAHIAYRPRQRVVGLGRLPRMVETVASRPQIQERMTEQIADALEQGLDPEGALVVVDAEHDCVRMRGPRQTDSSTVTVAARGSLADPAARAEIIALIGAARGE</sequence>
<dbReference type="PROSITE" id="PS00860">
    <property type="entry name" value="GTP_CYCLOHYDROL_1_2"/>
    <property type="match status" value="1"/>
</dbReference>
<comment type="similarity">
    <text evidence="3 6">Belongs to the GTP cyclohydrolase I family.</text>
</comment>
<proteinExistence type="inferred from homology"/>
<dbReference type="InterPro" id="IPR018234">
    <property type="entry name" value="GTP_CycHdrlase_I_CS"/>
</dbReference>
<keyword evidence="6" id="KW-0862">Zinc</keyword>
<keyword evidence="6" id="KW-0342">GTP-binding</keyword>
<comment type="catalytic activity">
    <reaction evidence="1 6">
        <text>GTP + H2O = 7,8-dihydroneopterin 3'-triphosphate + formate + H(+)</text>
        <dbReference type="Rhea" id="RHEA:17473"/>
        <dbReference type="ChEBI" id="CHEBI:15377"/>
        <dbReference type="ChEBI" id="CHEBI:15378"/>
        <dbReference type="ChEBI" id="CHEBI:15740"/>
        <dbReference type="ChEBI" id="CHEBI:37565"/>
        <dbReference type="ChEBI" id="CHEBI:58462"/>
        <dbReference type="EC" id="3.5.4.16"/>
    </reaction>
</comment>
<comment type="pathway">
    <text evidence="2 6">Cofactor biosynthesis; 7,8-dihydroneopterin triphosphate biosynthesis; 7,8-dihydroneopterin triphosphate from GTP: step 1/1.</text>
</comment>
<evidence type="ECO:0000256" key="5">
    <source>
        <dbReference type="ARBA" id="ARBA00022801"/>
    </source>
</evidence>
<dbReference type="GO" id="GO:0003934">
    <property type="term" value="F:GTP cyclohydrolase I activity"/>
    <property type="evidence" value="ECO:0007669"/>
    <property type="project" value="UniProtKB-UniRule"/>
</dbReference>
<dbReference type="AlphaFoldDB" id="A0A160KUK0"/>
<evidence type="ECO:0000256" key="1">
    <source>
        <dbReference type="ARBA" id="ARBA00001052"/>
    </source>
</evidence>
<dbReference type="GO" id="GO:0008270">
    <property type="term" value="F:zinc ion binding"/>
    <property type="evidence" value="ECO:0007669"/>
    <property type="project" value="UniProtKB-UniRule"/>
</dbReference>
<dbReference type="RefSeq" id="WP_068255663.1">
    <property type="nucleotide sequence ID" value="NZ_CP015515.1"/>
</dbReference>
<dbReference type="OrthoDB" id="9801207at2"/>
<protein>
    <recommendedName>
        <fullName evidence="6">GTP cyclohydrolase 1</fullName>
        <ecNumber evidence="6">3.5.4.16</ecNumber>
    </recommendedName>
    <alternativeName>
        <fullName evidence="6">GTP cyclohydrolase I</fullName>
        <shortName evidence="6">GTP-CH-I</shortName>
    </alternativeName>
</protein>
<evidence type="ECO:0000313" key="7">
    <source>
        <dbReference type="EMBL" id="AND17590.1"/>
    </source>
</evidence>
<dbReference type="KEGG" id="rtn:A6122_2474"/>
<dbReference type="EMBL" id="CP015515">
    <property type="protein sequence ID" value="AND17590.1"/>
    <property type="molecule type" value="Genomic_DNA"/>
</dbReference>
<feature type="binding site" evidence="6">
    <location>
        <position position="84"/>
    </location>
    <ligand>
        <name>Zn(2+)</name>
        <dbReference type="ChEBI" id="CHEBI:29105"/>
    </ligand>
</feature>
<feature type="binding site" evidence="6">
    <location>
        <position position="155"/>
    </location>
    <ligand>
        <name>Zn(2+)</name>
        <dbReference type="ChEBI" id="CHEBI:29105"/>
    </ligand>
</feature>
<dbReference type="InterPro" id="IPR043134">
    <property type="entry name" value="GTP-CH-I_N"/>
</dbReference>
<name>A0A160KUK0_9MICO</name>
<comment type="subunit">
    <text evidence="6">Homopolymer.</text>
</comment>
<keyword evidence="5 6" id="KW-0378">Hydrolase</keyword>
<dbReference type="UniPathway" id="UPA00848">
    <property type="reaction ID" value="UER00151"/>
</dbReference>
<dbReference type="PANTHER" id="PTHR11109:SF7">
    <property type="entry name" value="GTP CYCLOHYDROLASE 1"/>
    <property type="match status" value="1"/>
</dbReference>
<dbReference type="EC" id="3.5.4.16" evidence="6"/>
<dbReference type="PATRIC" id="fig|33888.3.peg.2767"/>
<evidence type="ECO:0000256" key="2">
    <source>
        <dbReference type="ARBA" id="ARBA00005080"/>
    </source>
</evidence>
<dbReference type="HAMAP" id="MF_00223">
    <property type="entry name" value="FolE"/>
    <property type="match status" value="1"/>
</dbReference>